<gene>
    <name evidence="3" type="ORF">MNBD_ALPHA06-947</name>
</gene>
<evidence type="ECO:0000313" key="3">
    <source>
        <dbReference type="EMBL" id="VAW01943.1"/>
    </source>
</evidence>
<dbReference type="InterPro" id="IPR002931">
    <property type="entry name" value="Transglutaminase-like"/>
</dbReference>
<name>A0A3B0SD38_9ZZZZ</name>
<evidence type="ECO:0000259" key="2">
    <source>
        <dbReference type="Pfam" id="PF12969"/>
    </source>
</evidence>
<protein>
    <recommendedName>
        <fullName evidence="4">DUF3857 domain-containing protein</fullName>
    </recommendedName>
</protein>
<dbReference type="SUPFAM" id="SSF54001">
    <property type="entry name" value="Cysteine proteinases"/>
    <property type="match status" value="1"/>
</dbReference>
<reference evidence="3" key="1">
    <citation type="submission" date="2018-06" db="EMBL/GenBank/DDBJ databases">
        <authorList>
            <person name="Zhirakovskaya E."/>
        </authorList>
    </citation>
    <scope>NUCLEOTIDE SEQUENCE</scope>
</reference>
<accession>A0A3B0SD38</accession>
<dbReference type="AlphaFoldDB" id="A0A3B0SD38"/>
<evidence type="ECO:0000259" key="1">
    <source>
        <dbReference type="Pfam" id="PF01841"/>
    </source>
</evidence>
<sequence>MLLVWAGAAQAAAPEILYGPTPSWVVPVQAATLSDEMLEESGGSIFLLIDTQVFSDETTERLYYRKVIKTTNSTGVSEVSDVDITIDPAFQTLRIHQLKIIRDGKVIEQTKQAEIDMARLERDLDRRIYNGQWTALVRLADVRPGDIVDVAWSWEGRNPVFGANDFGTYALAWGVPVQKRHLRVNWPSKMVQRWQAKNSPVEPKITTADQRTVFTFGPYTSPAIVSETGTPGWIEQFPKFQISSFANWGDVARWAVPFYQNSLPPTVAAEVDRIRLAHQQPMAQLLAALQFAQEDIRYLSISVGTGGYIPRDPAHTLEKRFGDCKDKTTLFVAMVQALGFEAVPALANLSTGQGLAEQIPSPGAFDHVITRVMVDGKPYWFDATATGQRGPLEQFSQADYGYALPLETTAAQLSPLQDHPNDQVSEKITEIIDISKGPDNPLTLSSISEFRGARADQIRNQLAQTGRKAMQKSYLKFYAGYFPGIRYETPVIIEDDQSNNIIRFTEKLIADTPYSFDKEVGYYTFDYTLHSMPNLIKTNATRARKTPLAISSGVNVSHKITVLLSDKGKNWELENEHRVLDNPAFKFNWTAKKTKNKWVMQAALHSKTRLTPANTAEQVMEDHKKMRDDISWGLRFTKP</sequence>
<feature type="domain" description="Transglutaminase-like" evidence="1">
    <location>
        <begin position="278"/>
        <end position="351"/>
    </location>
</feature>
<dbReference type="InterPro" id="IPR038765">
    <property type="entry name" value="Papain-like_cys_pep_sf"/>
</dbReference>
<dbReference type="Gene3D" id="2.60.40.3140">
    <property type="match status" value="1"/>
</dbReference>
<dbReference type="EMBL" id="UOEE01000330">
    <property type="protein sequence ID" value="VAW01943.1"/>
    <property type="molecule type" value="Genomic_DNA"/>
</dbReference>
<proteinExistence type="predicted"/>
<organism evidence="3">
    <name type="scientific">hydrothermal vent metagenome</name>
    <dbReference type="NCBI Taxonomy" id="652676"/>
    <lineage>
        <taxon>unclassified sequences</taxon>
        <taxon>metagenomes</taxon>
        <taxon>ecological metagenomes</taxon>
    </lineage>
</organism>
<feature type="domain" description="DUF3857" evidence="2">
    <location>
        <begin position="61"/>
        <end position="216"/>
    </location>
</feature>
<dbReference type="InterPro" id="IPR024618">
    <property type="entry name" value="DUF3857"/>
</dbReference>
<dbReference type="Gene3D" id="3.10.620.30">
    <property type="match status" value="1"/>
</dbReference>
<dbReference type="Pfam" id="PF12969">
    <property type="entry name" value="DUF3857"/>
    <property type="match status" value="1"/>
</dbReference>
<dbReference type="Pfam" id="PF01841">
    <property type="entry name" value="Transglut_core"/>
    <property type="match status" value="1"/>
</dbReference>
<evidence type="ECO:0008006" key="4">
    <source>
        <dbReference type="Google" id="ProtNLM"/>
    </source>
</evidence>